<organism evidence="1 2">
    <name type="scientific">Georgenia muralis</name>
    <dbReference type="NCBI Taxonomy" id="154117"/>
    <lineage>
        <taxon>Bacteria</taxon>
        <taxon>Bacillati</taxon>
        <taxon>Actinomycetota</taxon>
        <taxon>Actinomycetes</taxon>
        <taxon>Micrococcales</taxon>
        <taxon>Bogoriellaceae</taxon>
        <taxon>Georgenia</taxon>
    </lineage>
</organism>
<gene>
    <name evidence="1" type="ORF">EDD32_3105</name>
</gene>
<dbReference type="SUPFAM" id="SSF52540">
    <property type="entry name" value="P-loop containing nucleoside triphosphate hydrolases"/>
    <property type="match status" value="1"/>
</dbReference>
<protein>
    <recommendedName>
        <fullName evidence="3">MinD-like ATPase involved in chromosome partitioning or flagellar assembly</fullName>
    </recommendedName>
</protein>
<comment type="caution">
    <text evidence="1">The sequence shown here is derived from an EMBL/GenBank/DDBJ whole genome shotgun (WGS) entry which is preliminary data.</text>
</comment>
<dbReference type="Gene3D" id="3.40.50.300">
    <property type="entry name" value="P-loop containing nucleotide triphosphate hydrolases"/>
    <property type="match status" value="1"/>
</dbReference>
<dbReference type="AlphaFoldDB" id="A0A3N4ZSW6"/>
<reference evidence="1 2" key="1">
    <citation type="submission" date="2018-11" db="EMBL/GenBank/DDBJ databases">
        <title>Sequencing the genomes of 1000 actinobacteria strains.</title>
        <authorList>
            <person name="Klenk H.-P."/>
        </authorList>
    </citation>
    <scope>NUCLEOTIDE SEQUENCE [LARGE SCALE GENOMIC DNA]</scope>
    <source>
        <strain evidence="1 2">DSM 14418</strain>
    </source>
</reference>
<keyword evidence="2" id="KW-1185">Reference proteome</keyword>
<evidence type="ECO:0000313" key="2">
    <source>
        <dbReference type="Proteomes" id="UP000280726"/>
    </source>
</evidence>
<sequence length="260" mass="26963">MAVITLCSASGSPGVTTTAIGLAMSWPRPVLIVEADPSGSNGLLAGIFRGGREYDVGLLELRSSPLAVSDALRDVVRPIEGTNVSFVVGTQTHSQAAGMSGLWAPLAETLADLERTGQDVIVDAGRLGLVGSPEPLLSWADLTLLLTRTTLPALAGARTWAEDLRSPSATTWREPGLLLVGEAQPYGKQEVTNALGLPVVATIADDAAAAAVYHRGATPPRRFDSGPYVRSLRAAAAAITSTVARRRDALTADLTGDVTS</sequence>
<name>A0A3N4ZSW6_9MICO</name>
<dbReference type="OrthoDB" id="5243870at2"/>
<accession>A0A3N4ZSW6</accession>
<evidence type="ECO:0000313" key="1">
    <source>
        <dbReference type="EMBL" id="RPF28572.1"/>
    </source>
</evidence>
<evidence type="ECO:0008006" key="3">
    <source>
        <dbReference type="Google" id="ProtNLM"/>
    </source>
</evidence>
<dbReference type="InterPro" id="IPR027417">
    <property type="entry name" value="P-loop_NTPase"/>
</dbReference>
<dbReference type="RefSeq" id="WP_123918882.1">
    <property type="nucleotide sequence ID" value="NZ_RKRA01000001.1"/>
</dbReference>
<dbReference type="Proteomes" id="UP000280726">
    <property type="component" value="Unassembled WGS sequence"/>
</dbReference>
<dbReference type="EMBL" id="RKRA01000001">
    <property type="protein sequence ID" value="RPF28572.1"/>
    <property type="molecule type" value="Genomic_DNA"/>
</dbReference>
<proteinExistence type="predicted"/>